<feature type="domain" description="Gamma tubulin complex component protein N-terminal" evidence="2">
    <location>
        <begin position="8"/>
        <end position="168"/>
    </location>
</feature>
<dbReference type="eggNOG" id="ENOG502T94W">
    <property type="taxonomic scope" value="Eukaryota"/>
</dbReference>
<name>T1I5T4_RHOPR</name>
<organism evidence="3 4">
    <name type="scientific">Rhodnius prolixus</name>
    <name type="common">Triatomid bug</name>
    <dbReference type="NCBI Taxonomy" id="13249"/>
    <lineage>
        <taxon>Eukaryota</taxon>
        <taxon>Metazoa</taxon>
        <taxon>Ecdysozoa</taxon>
        <taxon>Arthropoda</taxon>
        <taxon>Hexapoda</taxon>
        <taxon>Insecta</taxon>
        <taxon>Pterygota</taxon>
        <taxon>Neoptera</taxon>
        <taxon>Paraneoptera</taxon>
        <taxon>Hemiptera</taxon>
        <taxon>Heteroptera</taxon>
        <taxon>Panheteroptera</taxon>
        <taxon>Cimicomorpha</taxon>
        <taxon>Reduviidae</taxon>
        <taxon>Triatominae</taxon>
        <taxon>Rhodnius</taxon>
    </lineage>
</organism>
<dbReference type="GO" id="GO:0005874">
    <property type="term" value="C:microtubule"/>
    <property type="evidence" value="ECO:0007669"/>
    <property type="project" value="UniProtKB-KW"/>
</dbReference>
<dbReference type="EMBL" id="ACPB03017044">
    <property type="status" value="NOT_ANNOTATED_CDS"/>
    <property type="molecule type" value="Genomic_DNA"/>
</dbReference>
<keyword evidence="4" id="KW-1185">Reference proteome</keyword>
<protein>
    <submittedName>
        <fullName evidence="3">Gamma-tubulin complex component</fullName>
    </submittedName>
</protein>
<proteinExistence type="predicted"/>
<evidence type="ECO:0000259" key="2">
    <source>
        <dbReference type="Pfam" id="PF17681"/>
    </source>
</evidence>
<dbReference type="STRING" id="13249.T1I5T4"/>
<dbReference type="Proteomes" id="UP000015103">
    <property type="component" value="Unassembled WGS sequence"/>
</dbReference>
<evidence type="ECO:0000313" key="3">
    <source>
        <dbReference type="EnsemblMetazoa" id="RPRC011653-PA"/>
    </source>
</evidence>
<reference evidence="3" key="1">
    <citation type="submission" date="2015-05" db="UniProtKB">
        <authorList>
            <consortium name="EnsemblMetazoa"/>
        </authorList>
    </citation>
    <scope>IDENTIFICATION</scope>
</reference>
<accession>T1I5T4</accession>
<dbReference type="EnsemblMetazoa" id="RPRC011653-RA">
    <property type="protein sequence ID" value="RPRC011653-PA"/>
    <property type="gene ID" value="RPRC011653"/>
</dbReference>
<dbReference type="Pfam" id="PF17681">
    <property type="entry name" value="GCP_N_terminal"/>
    <property type="match status" value="1"/>
</dbReference>
<sequence length="169" mass="20314">MFAAIIESQVCEYLLYIKELNQFVDKISKDGCTNANIPFTYYNYAHCLRKILGDYKIKLMELERKVLREDGVVTMRSLFSELRPYLQNLRYICIVHRRAVYANFKTEDNWKCALRLLSVLYNEIMSFNNCEKRTTFGLFLYSFRTYLRIFDKMSEDIPLADHRNEFIIY</sequence>
<dbReference type="InterPro" id="IPR041470">
    <property type="entry name" value="GCP_N"/>
</dbReference>
<evidence type="ECO:0000256" key="1">
    <source>
        <dbReference type="ARBA" id="ARBA00022701"/>
    </source>
</evidence>
<dbReference type="VEuPathDB" id="VectorBase:RPRC011653"/>
<dbReference type="InParanoid" id="T1I5T4"/>
<dbReference type="AlphaFoldDB" id="T1I5T4"/>
<dbReference type="HOGENOM" id="CLU_1582602_0_0_1"/>
<keyword evidence="1" id="KW-0493">Microtubule</keyword>
<evidence type="ECO:0000313" key="4">
    <source>
        <dbReference type="Proteomes" id="UP000015103"/>
    </source>
</evidence>